<feature type="compositionally biased region" description="Basic and acidic residues" evidence="1">
    <location>
        <begin position="209"/>
        <end position="222"/>
    </location>
</feature>
<evidence type="ECO:0000256" key="1">
    <source>
        <dbReference type="SAM" id="MobiDB-lite"/>
    </source>
</evidence>
<feature type="region of interest" description="Disordered" evidence="1">
    <location>
        <begin position="1"/>
        <end position="46"/>
    </location>
</feature>
<evidence type="ECO:0000313" key="2">
    <source>
        <dbReference type="EMBL" id="CAE0643516.1"/>
    </source>
</evidence>
<protein>
    <submittedName>
        <fullName evidence="2">Uncharacterized protein</fullName>
    </submittedName>
</protein>
<reference evidence="2" key="1">
    <citation type="submission" date="2021-01" db="EMBL/GenBank/DDBJ databases">
        <authorList>
            <person name="Corre E."/>
            <person name="Pelletier E."/>
            <person name="Niang G."/>
            <person name="Scheremetjew M."/>
            <person name="Finn R."/>
            <person name="Kale V."/>
            <person name="Holt S."/>
            <person name="Cochrane G."/>
            <person name="Meng A."/>
            <person name="Brown T."/>
            <person name="Cohen L."/>
        </authorList>
    </citation>
    <scope>NUCLEOTIDE SEQUENCE</scope>
    <source>
        <strain evidence="2">CCCM811</strain>
    </source>
</reference>
<gene>
    <name evidence="2" type="ORF">LGLO00237_LOCUS227</name>
</gene>
<proteinExistence type="predicted"/>
<sequence length="476" mass="51159">MSPQKSSPRGIPPEPRPRVPAAPARPPGACESAILPLPKGPALIRSCPVMSRDPELSRNASRNRNMLGVRDPSLNRIESCPACPAAASRAHNEKRPNHTSGEGSSGESGSGVGKVPMRLQTLPSRARQLSVVKFHGISAENLLRKLRGHLGTLPCDIASRSAGVDVKILVYDEVLEFEANLYSLGDDGGGHEAPTPVVASKQDGDFGDGDDKSPEEELRGSDRAASSQAQSSIGLYLELLTGDRLMWLHFFMDTAKALGGQTDPRLKEFIARFNFCHLGGPAQLQVAPDVGFIRGCCALVGSKCLSSQVEGLKGLKLALSTCESGDALSKAVVEPVQKALHSAAGKGHAHAHARATLFDLYIIFFCLRFFSDSPRSNFSLRTWCTDSKNPTVLRLASATLVVAAQLFCEVELMLGVIRGSLARIMNAITPKLQLLGGRRPDLETRQTLQNVEEALSMCQSRTRCPCENVEISHAND</sequence>
<feature type="region of interest" description="Disordered" evidence="1">
    <location>
        <begin position="86"/>
        <end position="114"/>
    </location>
</feature>
<organism evidence="2">
    <name type="scientific">Lotharella globosa</name>
    <dbReference type="NCBI Taxonomy" id="91324"/>
    <lineage>
        <taxon>Eukaryota</taxon>
        <taxon>Sar</taxon>
        <taxon>Rhizaria</taxon>
        <taxon>Cercozoa</taxon>
        <taxon>Chlorarachniophyceae</taxon>
        <taxon>Lotharella</taxon>
    </lineage>
</organism>
<feature type="compositionally biased region" description="Pro residues" evidence="1">
    <location>
        <begin position="10"/>
        <end position="26"/>
    </location>
</feature>
<accession>A0A7S3Y7Q3</accession>
<dbReference type="EMBL" id="HBIV01000318">
    <property type="protein sequence ID" value="CAE0643516.1"/>
    <property type="molecule type" value="Transcribed_RNA"/>
</dbReference>
<feature type="region of interest" description="Disordered" evidence="1">
    <location>
        <begin position="186"/>
        <end position="226"/>
    </location>
</feature>
<name>A0A7S3Y7Q3_9EUKA</name>
<dbReference type="AlphaFoldDB" id="A0A7S3Y7Q3"/>
<feature type="compositionally biased region" description="Gly residues" evidence="1">
    <location>
        <begin position="103"/>
        <end position="112"/>
    </location>
</feature>